<organism evidence="1 2">
    <name type="scientific">Prevotella pallens ATCC 700821</name>
    <dbReference type="NCBI Taxonomy" id="997353"/>
    <lineage>
        <taxon>Bacteria</taxon>
        <taxon>Pseudomonadati</taxon>
        <taxon>Bacteroidota</taxon>
        <taxon>Bacteroidia</taxon>
        <taxon>Bacteroidales</taxon>
        <taxon>Prevotellaceae</taxon>
        <taxon>Prevotella</taxon>
    </lineage>
</organism>
<dbReference type="AlphaFoldDB" id="F9DM27"/>
<name>F9DM27_9BACT</name>
<proteinExistence type="predicted"/>
<gene>
    <name evidence="1" type="ORF">HMPREF9144_2719</name>
</gene>
<reference evidence="1 2" key="1">
    <citation type="submission" date="2011-04" db="EMBL/GenBank/DDBJ databases">
        <authorList>
            <person name="Muzny D."/>
            <person name="Qin X."/>
            <person name="Deng J."/>
            <person name="Jiang H."/>
            <person name="Liu Y."/>
            <person name="Qu J."/>
            <person name="Song X.-Z."/>
            <person name="Zhang L."/>
            <person name="Thornton R."/>
            <person name="Coyle M."/>
            <person name="Francisco L."/>
            <person name="Jackson L."/>
            <person name="Javaid M."/>
            <person name="Korchina V."/>
            <person name="Kovar C."/>
            <person name="Mata R."/>
            <person name="Mathew T."/>
            <person name="Ngo R."/>
            <person name="Nguyen L."/>
            <person name="Nguyen N."/>
            <person name="Okwuonu G."/>
            <person name="Ongeri F."/>
            <person name="Pham C."/>
            <person name="Simmons D."/>
            <person name="Wilczek-Boney K."/>
            <person name="Hale W."/>
            <person name="Jakkamsetti A."/>
            <person name="Pham P."/>
            <person name="Ruth R."/>
            <person name="San Lucas F."/>
            <person name="Warren J."/>
            <person name="Zhang J."/>
            <person name="Zhao Z."/>
            <person name="Zhou C."/>
            <person name="Zhu D."/>
            <person name="Lee S."/>
            <person name="Bess C."/>
            <person name="Blankenburg K."/>
            <person name="Forbes L."/>
            <person name="Fu Q."/>
            <person name="Gubbala S."/>
            <person name="Hirani K."/>
            <person name="Jayaseelan J.C."/>
            <person name="Lara F."/>
            <person name="Munidasa M."/>
            <person name="Palculict T."/>
            <person name="Patil S."/>
            <person name="Pu L.-L."/>
            <person name="Saada N."/>
            <person name="Tang L."/>
            <person name="Weissenberger G."/>
            <person name="Zhu Y."/>
            <person name="Hemphill L."/>
            <person name="Shang Y."/>
            <person name="Youmans B."/>
            <person name="Ayvaz T."/>
            <person name="Ross M."/>
            <person name="Santibanez J."/>
            <person name="Aqrawi P."/>
            <person name="Gross S."/>
            <person name="Joshi V."/>
            <person name="Fowler G."/>
            <person name="Nazareth L."/>
            <person name="Reid J."/>
            <person name="Worley K."/>
            <person name="Petrosino J."/>
            <person name="Highlander S."/>
            <person name="Gibbs R."/>
        </authorList>
    </citation>
    <scope>NUCLEOTIDE SEQUENCE [LARGE SCALE GENOMIC DNA]</scope>
    <source>
        <strain evidence="1 2">ATCC 700821</strain>
    </source>
</reference>
<dbReference type="EMBL" id="AFPY01000128">
    <property type="protein sequence ID" value="EGQ12635.1"/>
    <property type="molecule type" value="Genomic_DNA"/>
</dbReference>
<dbReference type="HOGENOM" id="CLU_3294474_0_0_10"/>
<comment type="caution">
    <text evidence="1">The sequence shown here is derived from an EMBL/GenBank/DDBJ whole genome shotgun (WGS) entry which is preliminary data.</text>
</comment>
<evidence type="ECO:0000313" key="2">
    <source>
        <dbReference type="Proteomes" id="UP000004123"/>
    </source>
</evidence>
<dbReference type="Proteomes" id="UP000004123">
    <property type="component" value="Unassembled WGS sequence"/>
</dbReference>
<evidence type="ECO:0000313" key="1">
    <source>
        <dbReference type="EMBL" id="EGQ12635.1"/>
    </source>
</evidence>
<dbReference type="STRING" id="997353.HMPREF9144_2719"/>
<sequence length="40" mass="4480">MLRCCKSVATHFVVECEYLTAYSPHYSNLLAALLAAHKQP</sequence>
<accession>F9DM27</accession>
<protein>
    <submittedName>
        <fullName evidence="1">Uncharacterized protein</fullName>
    </submittedName>
</protein>